<accession>A0A8X6J8R3</accession>
<name>A0A8X6J8R3_NEPPI</name>
<dbReference type="EMBL" id="BMAW01044884">
    <property type="protein sequence ID" value="GFS46833.1"/>
    <property type="molecule type" value="Genomic_DNA"/>
</dbReference>
<keyword evidence="2" id="KW-1185">Reference proteome</keyword>
<proteinExistence type="predicted"/>
<dbReference type="AlphaFoldDB" id="A0A8X6J8R3"/>
<comment type="caution">
    <text evidence="1">The sequence shown here is derived from an EMBL/GenBank/DDBJ whole genome shotgun (WGS) entry which is preliminary data.</text>
</comment>
<sequence>MGLTINPSPFRTFNETVRLICGIPRTRGCKNLSGLLNERGNYPCKDQFVRLLVLPLGWSRFRGVQSLPRKFPFFCGCNVPNCRVSLLIPFIPVFYFTLRRDYFQRCDWSAP</sequence>
<dbReference type="Proteomes" id="UP000887013">
    <property type="component" value="Unassembled WGS sequence"/>
</dbReference>
<evidence type="ECO:0000313" key="2">
    <source>
        <dbReference type="Proteomes" id="UP000887013"/>
    </source>
</evidence>
<evidence type="ECO:0000313" key="1">
    <source>
        <dbReference type="EMBL" id="GFS46833.1"/>
    </source>
</evidence>
<organism evidence="1 2">
    <name type="scientific">Nephila pilipes</name>
    <name type="common">Giant wood spider</name>
    <name type="synonym">Nephila maculata</name>
    <dbReference type="NCBI Taxonomy" id="299642"/>
    <lineage>
        <taxon>Eukaryota</taxon>
        <taxon>Metazoa</taxon>
        <taxon>Ecdysozoa</taxon>
        <taxon>Arthropoda</taxon>
        <taxon>Chelicerata</taxon>
        <taxon>Arachnida</taxon>
        <taxon>Araneae</taxon>
        <taxon>Araneomorphae</taxon>
        <taxon>Entelegynae</taxon>
        <taxon>Araneoidea</taxon>
        <taxon>Nephilidae</taxon>
        <taxon>Nephila</taxon>
    </lineage>
</organism>
<protein>
    <submittedName>
        <fullName evidence="1">Uncharacterized protein</fullName>
    </submittedName>
</protein>
<reference evidence="1" key="1">
    <citation type="submission" date="2020-08" db="EMBL/GenBank/DDBJ databases">
        <title>Multicomponent nature underlies the extraordinary mechanical properties of spider dragline silk.</title>
        <authorList>
            <person name="Kono N."/>
            <person name="Nakamura H."/>
            <person name="Mori M."/>
            <person name="Yoshida Y."/>
            <person name="Ohtoshi R."/>
            <person name="Malay A.D."/>
            <person name="Moran D.A.P."/>
            <person name="Tomita M."/>
            <person name="Numata K."/>
            <person name="Arakawa K."/>
        </authorList>
    </citation>
    <scope>NUCLEOTIDE SEQUENCE</scope>
</reference>
<gene>
    <name evidence="1" type="ORF">NPIL_280691</name>
</gene>